<comment type="caution">
    <text evidence="3">The sequence shown here is derived from an EMBL/GenBank/DDBJ whole genome shotgun (WGS) entry which is preliminary data.</text>
</comment>
<dbReference type="Proteomes" id="UP000275048">
    <property type="component" value="Unassembled WGS sequence"/>
</dbReference>
<proteinExistence type="predicted"/>
<keyword evidence="2" id="KW-0472">Membrane</keyword>
<sequence>MSNTDQIREDIERTRAELGQDVDALADKVNPGKAAQRQGRKVRRALTSVKDRVMGVAGDVGDSAHDALENAGSAVADAPHKVASSTRGNPIAVGLIAFGAGLLAASLVPASRPEQRLADKAKDAAEPLIDEVKDVAAESADHLREPAREAVDSVKDRAAEAVDTVKAEGAAAADSVSGEAKHAAGPPGFCVPPRDAAKAGDRVPPRHPSPAFAAAVERALGGASSRSGLARGRGAVPRSPQGEGAFA</sequence>
<dbReference type="Pfam" id="PF12277">
    <property type="entry name" value="DUF3618"/>
    <property type="match status" value="1"/>
</dbReference>
<keyword evidence="2" id="KW-0812">Transmembrane</keyword>
<gene>
    <name evidence="3" type="ORF">EDM22_05480</name>
</gene>
<evidence type="ECO:0000313" key="4">
    <source>
        <dbReference type="Proteomes" id="UP000275048"/>
    </source>
</evidence>
<dbReference type="RefSeq" id="WP_122936051.1">
    <property type="nucleotide sequence ID" value="NZ_RHHB01000005.1"/>
</dbReference>
<organism evidence="3 4">
    <name type="scientific">Agromyces tardus</name>
    <dbReference type="NCBI Taxonomy" id="2583849"/>
    <lineage>
        <taxon>Bacteria</taxon>
        <taxon>Bacillati</taxon>
        <taxon>Actinomycetota</taxon>
        <taxon>Actinomycetes</taxon>
        <taxon>Micrococcales</taxon>
        <taxon>Microbacteriaceae</taxon>
        <taxon>Agromyces</taxon>
    </lineage>
</organism>
<dbReference type="Gene3D" id="1.10.287.700">
    <property type="entry name" value="Helix hairpin bin"/>
    <property type="match status" value="1"/>
</dbReference>
<feature type="region of interest" description="Disordered" evidence="1">
    <location>
        <begin position="166"/>
        <end position="247"/>
    </location>
</feature>
<protein>
    <submittedName>
        <fullName evidence="3">DUF3618 domain-containing protein</fullName>
    </submittedName>
</protein>
<keyword evidence="2" id="KW-1133">Transmembrane helix</keyword>
<evidence type="ECO:0000256" key="1">
    <source>
        <dbReference type="SAM" id="MobiDB-lite"/>
    </source>
</evidence>
<dbReference type="OrthoDB" id="3218417at2"/>
<accession>A0A3M8AIX4</accession>
<dbReference type="EMBL" id="RHHB01000005">
    <property type="protein sequence ID" value="RNB51140.1"/>
    <property type="molecule type" value="Genomic_DNA"/>
</dbReference>
<feature type="compositionally biased region" description="Basic and acidic residues" evidence="1">
    <location>
        <begin position="195"/>
        <end position="204"/>
    </location>
</feature>
<evidence type="ECO:0000313" key="3">
    <source>
        <dbReference type="EMBL" id="RNB51140.1"/>
    </source>
</evidence>
<feature type="transmembrane region" description="Helical" evidence="2">
    <location>
        <begin position="91"/>
        <end position="110"/>
    </location>
</feature>
<feature type="compositionally biased region" description="Low complexity" evidence="1">
    <location>
        <begin position="218"/>
        <end position="235"/>
    </location>
</feature>
<keyword evidence="4" id="KW-1185">Reference proteome</keyword>
<reference evidence="3 4" key="1">
    <citation type="submission" date="2018-10" db="EMBL/GenBank/DDBJ databases">
        <title>Isolation, diversity and antibacterial activity of antinobacteria from the wheat rhizosphere soil.</title>
        <authorList>
            <person name="Sun T."/>
        </authorList>
    </citation>
    <scope>NUCLEOTIDE SEQUENCE [LARGE SCALE GENOMIC DNA]</scope>
    <source>
        <strain evidence="3 4">SJ-23</strain>
    </source>
</reference>
<feature type="region of interest" description="Disordered" evidence="1">
    <location>
        <begin position="139"/>
        <end position="158"/>
    </location>
</feature>
<dbReference type="AlphaFoldDB" id="A0A3M8AIX4"/>
<dbReference type="InterPro" id="IPR022062">
    <property type="entry name" value="DUF3618"/>
</dbReference>
<evidence type="ECO:0000256" key="2">
    <source>
        <dbReference type="SAM" id="Phobius"/>
    </source>
</evidence>
<name>A0A3M8AIX4_9MICO</name>